<keyword evidence="1" id="KW-0175">Coiled coil</keyword>
<accession>A0A8B8FRF6</accession>
<reference evidence="3" key="1">
    <citation type="submission" date="2025-08" db="UniProtKB">
        <authorList>
            <consortium name="RefSeq"/>
        </authorList>
    </citation>
    <scope>IDENTIFICATION</scope>
    <source>
        <tissue evidence="3">Whole body</tissue>
    </source>
</reference>
<organism evidence="2 3">
    <name type="scientific">Sipha flava</name>
    <name type="common">yellow sugarcane aphid</name>
    <dbReference type="NCBI Taxonomy" id="143950"/>
    <lineage>
        <taxon>Eukaryota</taxon>
        <taxon>Metazoa</taxon>
        <taxon>Ecdysozoa</taxon>
        <taxon>Arthropoda</taxon>
        <taxon>Hexapoda</taxon>
        <taxon>Insecta</taxon>
        <taxon>Pterygota</taxon>
        <taxon>Neoptera</taxon>
        <taxon>Paraneoptera</taxon>
        <taxon>Hemiptera</taxon>
        <taxon>Sternorrhyncha</taxon>
        <taxon>Aphidomorpha</taxon>
        <taxon>Aphidoidea</taxon>
        <taxon>Aphididae</taxon>
        <taxon>Sipha</taxon>
    </lineage>
</organism>
<dbReference type="OrthoDB" id="6626673at2759"/>
<evidence type="ECO:0000256" key="1">
    <source>
        <dbReference type="SAM" id="Coils"/>
    </source>
</evidence>
<gene>
    <name evidence="3" type="primary">LOC112685412</name>
</gene>
<proteinExistence type="predicted"/>
<dbReference type="Proteomes" id="UP000694846">
    <property type="component" value="Unplaced"/>
</dbReference>
<name>A0A8B8FRF6_9HEMI</name>
<feature type="coiled-coil region" evidence="1">
    <location>
        <begin position="309"/>
        <end position="365"/>
    </location>
</feature>
<feature type="coiled-coil region" evidence="1">
    <location>
        <begin position="197"/>
        <end position="241"/>
    </location>
</feature>
<sequence>MEFQTQMCCGEKLISERNQLERKLCEKHEYMASIQHDQANDFLALLCKHDTLCREFNTLQIELKSNEKEYNSLFCENNELDVKLDEYGKNIEKLKCNVSTDLETAKILKNQHCNAVKIKQRLQNDLEELELKQRAIDRKTIDVQHQLAEKITEHAELEKTINTEENESERMILLINDLRIKSEKCKKSFETMDAKLNDQLKDKLAKLDGVKQNILDKKAEVEFHGKRITELRSKIETLENNRLNDKCTFDKKVYEINTEIQIMKSKIFHSCAKHIELQKDITASKSHLNDQDVVIKLMESSRDRALEKVSKIRETTESIKNNIETLREQREKEKENSVMEMDMKIKEKSKLMSTIENQLEQLKVLAKANI</sequence>
<protein>
    <submittedName>
        <fullName evidence="3">Kinectin-like</fullName>
    </submittedName>
</protein>
<dbReference type="RefSeq" id="XP_025413061.1">
    <property type="nucleotide sequence ID" value="XM_025557276.1"/>
</dbReference>
<dbReference type="AlphaFoldDB" id="A0A8B8FRF6"/>
<dbReference type="GeneID" id="112685412"/>
<evidence type="ECO:0000313" key="2">
    <source>
        <dbReference type="Proteomes" id="UP000694846"/>
    </source>
</evidence>
<evidence type="ECO:0000313" key="3">
    <source>
        <dbReference type="RefSeq" id="XP_025413061.1"/>
    </source>
</evidence>
<feature type="coiled-coil region" evidence="1">
    <location>
        <begin position="77"/>
        <end position="167"/>
    </location>
</feature>
<keyword evidence="2" id="KW-1185">Reference proteome</keyword>